<comment type="catalytic activity">
    <reaction evidence="1">
        <text>ATP + protein L-histidine = ADP + protein N-phospho-L-histidine.</text>
        <dbReference type="EC" id="2.7.13.3"/>
    </reaction>
</comment>
<keyword evidence="7" id="KW-0902">Two-component regulatory system</keyword>
<evidence type="ECO:0000259" key="9">
    <source>
        <dbReference type="PROSITE" id="PS50046"/>
    </source>
</evidence>
<dbReference type="Proteomes" id="UP001235849">
    <property type="component" value="Unassembled WGS sequence"/>
</dbReference>
<name>A0ABT7B9H5_9CYAN</name>
<dbReference type="PROSITE" id="PS50046">
    <property type="entry name" value="PHYTOCHROME_2"/>
    <property type="match status" value="3"/>
</dbReference>
<evidence type="ECO:0000256" key="8">
    <source>
        <dbReference type="SAM" id="Coils"/>
    </source>
</evidence>
<dbReference type="InterPro" id="IPR016132">
    <property type="entry name" value="Phyto_chromo_attachment"/>
</dbReference>
<sequence>MSDEYVVVKASEYTALQEEIERLREQVWELEKTTQTQPEPVQIAQEKALLAVITRIRQSLDVETIFQSTAREVRQLLNADRVGMYQFGENSNYQWGEFVSEDVLPPFSSTLAARIEDHCFGDRYAQYYQEGRMWACDDIYQEGLNICHIQILEQFQVRANLVVPLLKGETLWGLLCIHHCRAPRCWQPQEIEFVSHIAVHLGVALQQAEVLRGQKQQSERLAQAVAQAVEREQAIAAVITKIRQSLDLNTIFRTTTQEVRQLLKADRVVIYRFNEDWSGEFLVDSVDPNWKSLIICQQENPELNCKISECSLKNLEHLSFTDTHLQATQGQLFKQVQLFRVCSDIYTRDFSDCYIQALESYQARAYAIVAIYQHQRLWGLLAAFQNSGPRDWQEIEINFLIQISSQLGVAIQQAQLLAQTQKRSTELQTTLEAQLKKRAEELEEEAQRERAIAEVIDKIRRTLDLETIFKTAATEVRQLLNADRVGIFAFDPHSDQKVGQFISEDVIPPFDSTLQKLVQDRCFHDHHQIHYHQGKIQAISDIQTANLSPCYFNILNQFQIRANLVLPLVKGEQLWGLLCIHQCSEPRAWQPKEIEFTRKIAIQLGVALQQAELLSQAQKRSSELRTTLADLNAIVDNLADGLLVTDTQGKITRFNPALLAMFNLEKWQLQGQNIWTIFSPELHELITTIHNRNQEIVTLNVKLGNNREGQALATSIIKEGEGMEGDQCMGSVILIRDVTVEREVDRMKTDFLNTVSHELRTPLTSVLGFAEMIQEKLEDVIFPVTVQEERKVKRSVIAVSNNIEIIISEAERLTSLINDVLDIAKMESGRVDWNIQPVDPQVILDRAIAATSSLIERNHLQFVKNIDPNLPMIQVDRDRIIQVVINLISNSVKFTEQGTITCKAKVVDNHLMISIIDTGIGIAPEDRDTVFERFKQVGDILTNKPKGTGLGLPICKQIIEYHGGKIWVESTLNQGSDFSFLLPLDATVVKTDMLEEFNE</sequence>
<dbReference type="RefSeq" id="WP_283768114.1">
    <property type="nucleotide sequence ID" value="NZ_JAQOSO010000089.1"/>
</dbReference>
<organism evidence="12 13">
    <name type="scientific">Roseofilum capinflatum BLCC-M114</name>
    <dbReference type="NCBI Taxonomy" id="3022440"/>
    <lineage>
        <taxon>Bacteria</taxon>
        <taxon>Bacillati</taxon>
        <taxon>Cyanobacteriota</taxon>
        <taxon>Cyanophyceae</taxon>
        <taxon>Desertifilales</taxon>
        <taxon>Desertifilaceae</taxon>
        <taxon>Roseofilum</taxon>
        <taxon>Roseofilum capinflatum</taxon>
    </lineage>
</organism>
<protein>
    <recommendedName>
        <fullName evidence="3">histidine kinase</fullName>
        <ecNumber evidence="3">2.7.13.3</ecNumber>
    </recommendedName>
</protein>
<dbReference type="InterPro" id="IPR036097">
    <property type="entry name" value="HisK_dim/P_sf"/>
</dbReference>
<dbReference type="Gene3D" id="3.30.565.10">
    <property type="entry name" value="Histidine kinase-like ATPase, C-terminal domain"/>
    <property type="match status" value="1"/>
</dbReference>
<dbReference type="Gene3D" id="1.10.287.130">
    <property type="match status" value="1"/>
</dbReference>
<evidence type="ECO:0000256" key="4">
    <source>
        <dbReference type="ARBA" id="ARBA00022553"/>
    </source>
</evidence>
<evidence type="ECO:0000259" key="11">
    <source>
        <dbReference type="PROSITE" id="PS50112"/>
    </source>
</evidence>
<accession>A0ABT7B9H5</accession>
<feature type="domain" description="Histidine kinase" evidence="10">
    <location>
        <begin position="754"/>
        <end position="986"/>
    </location>
</feature>
<dbReference type="PRINTS" id="PR00344">
    <property type="entry name" value="BCTRLSENSOR"/>
</dbReference>
<dbReference type="InterPro" id="IPR029016">
    <property type="entry name" value="GAF-like_dom_sf"/>
</dbReference>
<evidence type="ECO:0000256" key="5">
    <source>
        <dbReference type="ARBA" id="ARBA00022679"/>
    </source>
</evidence>
<feature type="domain" description="Phytochrome chromophore attachment site" evidence="9">
    <location>
        <begin position="247"/>
        <end position="406"/>
    </location>
</feature>
<dbReference type="SMART" id="SM00065">
    <property type="entry name" value="GAF"/>
    <property type="match status" value="3"/>
</dbReference>
<dbReference type="PROSITE" id="PS50112">
    <property type="entry name" value="PAS"/>
    <property type="match status" value="1"/>
</dbReference>
<keyword evidence="5" id="KW-0808">Transferase</keyword>
<evidence type="ECO:0000313" key="13">
    <source>
        <dbReference type="Proteomes" id="UP001235849"/>
    </source>
</evidence>
<keyword evidence="4" id="KW-0597">Phosphoprotein</keyword>
<gene>
    <name evidence="12" type="ORF">PMG25_17135</name>
</gene>
<dbReference type="NCBIfam" id="TIGR00229">
    <property type="entry name" value="sensory_box"/>
    <property type="match status" value="1"/>
</dbReference>
<dbReference type="SUPFAM" id="SSF55781">
    <property type="entry name" value="GAF domain-like"/>
    <property type="match status" value="3"/>
</dbReference>
<evidence type="ECO:0000313" key="12">
    <source>
        <dbReference type="EMBL" id="MDJ1175817.1"/>
    </source>
</evidence>
<keyword evidence="8" id="KW-0175">Coiled coil</keyword>
<dbReference type="InterPro" id="IPR036890">
    <property type="entry name" value="HATPase_C_sf"/>
</dbReference>
<dbReference type="EMBL" id="JAQOSO010000089">
    <property type="protein sequence ID" value="MDJ1175817.1"/>
    <property type="molecule type" value="Genomic_DNA"/>
</dbReference>
<feature type="coiled-coil region" evidence="8">
    <location>
        <begin position="425"/>
        <end position="459"/>
    </location>
</feature>
<dbReference type="InterPro" id="IPR013767">
    <property type="entry name" value="PAS_fold"/>
</dbReference>
<feature type="coiled-coil region" evidence="8">
    <location>
        <begin position="6"/>
        <end position="33"/>
    </location>
</feature>
<dbReference type="PROSITE" id="PS50109">
    <property type="entry name" value="HIS_KIN"/>
    <property type="match status" value="1"/>
</dbReference>
<dbReference type="PANTHER" id="PTHR43047">
    <property type="entry name" value="TWO-COMPONENT HISTIDINE PROTEIN KINASE"/>
    <property type="match status" value="1"/>
</dbReference>
<dbReference type="SMART" id="SM00388">
    <property type="entry name" value="HisKA"/>
    <property type="match status" value="1"/>
</dbReference>
<keyword evidence="6" id="KW-0418">Kinase</keyword>
<keyword evidence="13" id="KW-1185">Reference proteome</keyword>
<dbReference type="CDD" id="cd16922">
    <property type="entry name" value="HATPase_EvgS-ArcB-TorS-like"/>
    <property type="match status" value="1"/>
</dbReference>
<evidence type="ECO:0000256" key="6">
    <source>
        <dbReference type="ARBA" id="ARBA00022777"/>
    </source>
</evidence>
<comment type="caution">
    <text evidence="12">The sequence shown here is derived from an EMBL/GenBank/DDBJ whole genome shotgun (WGS) entry which is preliminary data.</text>
</comment>
<dbReference type="SUPFAM" id="SSF55874">
    <property type="entry name" value="ATPase domain of HSP90 chaperone/DNA topoisomerase II/histidine kinase"/>
    <property type="match status" value="1"/>
</dbReference>
<dbReference type="Pfam" id="PF01590">
    <property type="entry name" value="GAF"/>
    <property type="match status" value="3"/>
</dbReference>
<dbReference type="PANTHER" id="PTHR43047:SF72">
    <property type="entry name" value="OSMOSENSING HISTIDINE PROTEIN KINASE SLN1"/>
    <property type="match status" value="1"/>
</dbReference>
<dbReference type="Pfam" id="PF00989">
    <property type="entry name" value="PAS"/>
    <property type="match status" value="1"/>
</dbReference>
<evidence type="ECO:0000256" key="2">
    <source>
        <dbReference type="ARBA" id="ARBA00006402"/>
    </source>
</evidence>
<dbReference type="Pfam" id="PF00512">
    <property type="entry name" value="HisKA"/>
    <property type="match status" value="1"/>
</dbReference>
<dbReference type="CDD" id="cd00130">
    <property type="entry name" value="PAS"/>
    <property type="match status" value="1"/>
</dbReference>
<comment type="similarity">
    <text evidence="2">In the N-terminal section; belongs to the phytochrome family.</text>
</comment>
<dbReference type="InterPro" id="IPR000014">
    <property type="entry name" value="PAS"/>
</dbReference>
<dbReference type="SMART" id="SM00387">
    <property type="entry name" value="HATPase_c"/>
    <property type="match status" value="1"/>
</dbReference>
<evidence type="ECO:0000256" key="1">
    <source>
        <dbReference type="ARBA" id="ARBA00000085"/>
    </source>
</evidence>
<dbReference type="SUPFAM" id="SSF47384">
    <property type="entry name" value="Homodimeric domain of signal transducing histidine kinase"/>
    <property type="match status" value="1"/>
</dbReference>
<dbReference type="EC" id="2.7.13.3" evidence="3"/>
<dbReference type="InterPro" id="IPR003594">
    <property type="entry name" value="HATPase_dom"/>
</dbReference>
<reference evidence="12 13" key="1">
    <citation type="submission" date="2023-01" db="EMBL/GenBank/DDBJ databases">
        <title>Novel diversity within Roseofilum (Cyanobacteria; Desertifilaceae) from marine benthic mats with descriptions of four novel species.</title>
        <authorList>
            <person name="Wang Y."/>
            <person name="Berthold D.E."/>
            <person name="Hu J."/>
            <person name="Lefler F.W."/>
            <person name="Laughinghouse H.D. IV."/>
        </authorList>
    </citation>
    <scope>NUCLEOTIDE SEQUENCE [LARGE SCALE GENOMIC DNA]</scope>
    <source>
        <strain evidence="12 13">BLCC-M114</strain>
    </source>
</reference>
<dbReference type="CDD" id="cd00082">
    <property type="entry name" value="HisKA"/>
    <property type="match status" value="1"/>
</dbReference>
<dbReference type="SUPFAM" id="SSF55785">
    <property type="entry name" value="PYP-like sensor domain (PAS domain)"/>
    <property type="match status" value="1"/>
</dbReference>
<dbReference type="InterPro" id="IPR003661">
    <property type="entry name" value="HisK_dim/P_dom"/>
</dbReference>
<feature type="domain" description="Phytochrome chromophore attachment site" evidence="9">
    <location>
        <begin position="464"/>
        <end position="603"/>
    </location>
</feature>
<feature type="domain" description="PAS" evidence="11">
    <location>
        <begin position="627"/>
        <end position="681"/>
    </location>
</feature>
<dbReference type="Gene3D" id="3.30.450.20">
    <property type="entry name" value="PAS domain"/>
    <property type="match status" value="1"/>
</dbReference>
<dbReference type="Gene3D" id="3.30.450.40">
    <property type="match status" value="3"/>
</dbReference>
<dbReference type="InterPro" id="IPR003018">
    <property type="entry name" value="GAF"/>
</dbReference>
<dbReference type="Pfam" id="PF02518">
    <property type="entry name" value="HATPase_c"/>
    <property type="match status" value="1"/>
</dbReference>
<dbReference type="SMART" id="SM00091">
    <property type="entry name" value="PAS"/>
    <property type="match status" value="1"/>
</dbReference>
<dbReference type="InterPro" id="IPR004358">
    <property type="entry name" value="Sig_transdc_His_kin-like_C"/>
</dbReference>
<evidence type="ECO:0000256" key="3">
    <source>
        <dbReference type="ARBA" id="ARBA00012438"/>
    </source>
</evidence>
<feature type="domain" description="Phytochrome chromophore attachment site" evidence="9">
    <location>
        <begin position="61"/>
        <end position="200"/>
    </location>
</feature>
<proteinExistence type="inferred from homology"/>
<evidence type="ECO:0000256" key="7">
    <source>
        <dbReference type="ARBA" id="ARBA00023012"/>
    </source>
</evidence>
<dbReference type="InterPro" id="IPR005467">
    <property type="entry name" value="His_kinase_dom"/>
</dbReference>
<evidence type="ECO:0000259" key="10">
    <source>
        <dbReference type="PROSITE" id="PS50109"/>
    </source>
</evidence>
<dbReference type="InterPro" id="IPR035965">
    <property type="entry name" value="PAS-like_dom_sf"/>
</dbReference>